<accession>A0A445AKZ7</accession>
<evidence type="ECO:0008006" key="3">
    <source>
        <dbReference type="Google" id="ProtNLM"/>
    </source>
</evidence>
<protein>
    <recommendedName>
        <fullName evidence="3">Transposase MuDR plant domain-containing protein</fullName>
    </recommendedName>
</protein>
<organism evidence="1 2">
    <name type="scientific">Arachis hypogaea</name>
    <name type="common">Peanut</name>
    <dbReference type="NCBI Taxonomy" id="3818"/>
    <lineage>
        <taxon>Eukaryota</taxon>
        <taxon>Viridiplantae</taxon>
        <taxon>Streptophyta</taxon>
        <taxon>Embryophyta</taxon>
        <taxon>Tracheophyta</taxon>
        <taxon>Spermatophyta</taxon>
        <taxon>Magnoliopsida</taxon>
        <taxon>eudicotyledons</taxon>
        <taxon>Gunneridae</taxon>
        <taxon>Pentapetalae</taxon>
        <taxon>rosids</taxon>
        <taxon>fabids</taxon>
        <taxon>Fabales</taxon>
        <taxon>Fabaceae</taxon>
        <taxon>Papilionoideae</taxon>
        <taxon>50 kb inversion clade</taxon>
        <taxon>dalbergioids sensu lato</taxon>
        <taxon>Dalbergieae</taxon>
        <taxon>Pterocarpus clade</taxon>
        <taxon>Arachis</taxon>
    </lineage>
</organism>
<name>A0A445AKZ7_ARAHY</name>
<dbReference type="EMBL" id="SDMP01000012">
    <property type="protein sequence ID" value="RYR27117.1"/>
    <property type="molecule type" value="Genomic_DNA"/>
</dbReference>
<proteinExistence type="predicted"/>
<gene>
    <name evidence="1" type="ORF">Ahy_B02g061451</name>
</gene>
<dbReference type="AlphaFoldDB" id="A0A445AKZ7"/>
<keyword evidence="2" id="KW-1185">Reference proteome</keyword>
<comment type="caution">
    <text evidence="1">The sequence shown here is derived from an EMBL/GenBank/DDBJ whole genome shotgun (WGS) entry which is preliminary data.</text>
</comment>
<evidence type="ECO:0000313" key="2">
    <source>
        <dbReference type="Proteomes" id="UP000289738"/>
    </source>
</evidence>
<sequence>MIELSVKVEELAINHEVDESFLNEEGNTDWKENNNYGKEEFLSNNDMLGGNEIINMKIQAATNTVRSQHFFDGEFVVGIEFSSRETVLMEIRNYTIFKCVNYRISESEPLTFYAKNLQYDRGCDWLIQNSLI</sequence>
<evidence type="ECO:0000313" key="1">
    <source>
        <dbReference type="EMBL" id="RYR27117.1"/>
    </source>
</evidence>
<dbReference type="Proteomes" id="UP000289738">
    <property type="component" value="Chromosome B02"/>
</dbReference>
<reference evidence="1 2" key="1">
    <citation type="submission" date="2019-01" db="EMBL/GenBank/DDBJ databases">
        <title>Sequencing of cultivated peanut Arachis hypogaea provides insights into genome evolution and oil improvement.</title>
        <authorList>
            <person name="Chen X."/>
        </authorList>
    </citation>
    <scope>NUCLEOTIDE SEQUENCE [LARGE SCALE GENOMIC DNA]</scope>
    <source>
        <strain evidence="2">cv. Fuhuasheng</strain>
        <tissue evidence="1">Leaves</tissue>
    </source>
</reference>